<comment type="subunit">
    <text evidence="3">Monomer.</text>
</comment>
<keyword evidence="6 8" id="KW-0269">Exonuclease</keyword>
<proteinExistence type="inferred from homology"/>
<reference evidence="8" key="1">
    <citation type="journal article" date="2021" name="Nat. Commun.">
        <title>Genetic determinants of endophytism in the Arabidopsis root mycobiome.</title>
        <authorList>
            <person name="Mesny F."/>
            <person name="Miyauchi S."/>
            <person name="Thiergart T."/>
            <person name="Pickel B."/>
            <person name="Atanasova L."/>
            <person name="Karlsson M."/>
            <person name="Huettel B."/>
            <person name="Barry K.W."/>
            <person name="Haridas S."/>
            <person name="Chen C."/>
            <person name="Bauer D."/>
            <person name="Andreopoulos W."/>
            <person name="Pangilinan J."/>
            <person name="LaButti K."/>
            <person name="Riley R."/>
            <person name="Lipzen A."/>
            <person name="Clum A."/>
            <person name="Drula E."/>
            <person name="Henrissat B."/>
            <person name="Kohler A."/>
            <person name="Grigoriev I.V."/>
            <person name="Martin F.M."/>
            <person name="Hacquard S."/>
        </authorList>
    </citation>
    <scope>NUCLEOTIDE SEQUENCE</scope>
    <source>
        <strain evidence="8">MPI-SDFR-AT-0073</strain>
    </source>
</reference>
<dbReference type="PANTHER" id="PTHR14464">
    <property type="entry name" value="EXONUCLEASE V"/>
    <property type="match status" value="1"/>
</dbReference>
<name>A0A9P8UVK9_9PEZI</name>
<keyword evidence="4" id="KW-0004">4Fe-4S</keyword>
<dbReference type="PANTHER" id="PTHR14464:SF4">
    <property type="entry name" value="EXONUCLEASE V"/>
    <property type="match status" value="1"/>
</dbReference>
<dbReference type="InterPro" id="IPR019190">
    <property type="entry name" value="EXOV"/>
</dbReference>
<evidence type="ECO:0000256" key="5">
    <source>
        <dbReference type="ARBA" id="ARBA00022722"/>
    </source>
</evidence>
<keyword evidence="4" id="KW-0411">Iron-sulfur</keyword>
<organism evidence="8 9">
    <name type="scientific">Truncatella angustata</name>
    <dbReference type="NCBI Taxonomy" id="152316"/>
    <lineage>
        <taxon>Eukaryota</taxon>
        <taxon>Fungi</taxon>
        <taxon>Dikarya</taxon>
        <taxon>Ascomycota</taxon>
        <taxon>Pezizomycotina</taxon>
        <taxon>Sordariomycetes</taxon>
        <taxon>Xylariomycetidae</taxon>
        <taxon>Amphisphaeriales</taxon>
        <taxon>Sporocadaceae</taxon>
        <taxon>Truncatella</taxon>
    </lineage>
</organism>
<accession>A0A9P8UVK9</accession>
<dbReference type="GO" id="GO:0005634">
    <property type="term" value="C:nucleus"/>
    <property type="evidence" value="ECO:0007669"/>
    <property type="project" value="TreeGrafter"/>
</dbReference>
<sequence length="556" mass="61615">MATKFRPANHPAAPESDYGSDFTVEEESIVIQLLNSIQDTGLEGASQVGEHIESRLQPDLDAAIAADLFVPTPLNELDREDVPVSVTNDERSQLGQVKIPAGRDAALPTTATSSALDITSLPMDGVEYPDLSRALSSLDPKALMDIGKSRAEQKSAANDKRSPVERFRSFPKKPLTVTDISSGAWCELQYWYTLTRLPGGRKTRTAAMKGGTKVHQTLEDQIHTTIQVNISLKEEAFALRLWNFIQGLRTLRDTGLTRELEVWGLVEGQVINGVIDELSYTSPNLGFEEELSQGQSPQGSASDYAEKQAALTEYFDPHRRRVYLSDVKTRGSTRLPTGAALRPSRVQLFMYHRLLSEMAAGQLDLLKIVDRYGLQPQVRFSDAFMAQIGSLHDEVFDEVEPGEDAISAPSKQTGSGYPEPSPKLDDGTSPPPDLIKYRSIQQIIPLVESELRETFPQGADTLGDVVAVVYRHRDDGRIIGNQTFPTDPEALSKYLKLDLAWWTGKRSPDGVPIEEAYKCGICEFAESCEWRTEKSNEIMRKSRRQMAEGARKSTQG</sequence>
<dbReference type="Pfam" id="PF09810">
    <property type="entry name" value="Exo5"/>
    <property type="match status" value="1"/>
</dbReference>
<evidence type="ECO:0000256" key="2">
    <source>
        <dbReference type="ARBA" id="ARBA00009797"/>
    </source>
</evidence>
<evidence type="ECO:0000256" key="6">
    <source>
        <dbReference type="ARBA" id="ARBA00022839"/>
    </source>
</evidence>
<evidence type="ECO:0000313" key="9">
    <source>
        <dbReference type="Proteomes" id="UP000758603"/>
    </source>
</evidence>
<evidence type="ECO:0000256" key="3">
    <source>
        <dbReference type="ARBA" id="ARBA00011245"/>
    </source>
</evidence>
<dbReference type="AlphaFoldDB" id="A0A9P8UVK9"/>
<gene>
    <name evidence="8" type="ORF">BKA67DRAFT_529316</name>
</gene>
<feature type="region of interest" description="Disordered" evidence="7">
    <location>
        <begin position="404"/>
        <end position="432"/>
    </location>
</feature>
<evidence type="ECO:0000256" key="1">
    <source>
        <dbReference type="ARBA" id="ARBA00001966"/>
    </source>
</evidence>
<dbReference type="GeneID" id="70127940"/>
<dbReference type="GO" id="GO:0045145">
    <property type="term" value="F:single-stranded DNA 5'-3' DNA exonuclease activity"/>
    <property type="evidence" value="ECO:0007669"/>
    <property type="project" value="InterPro"/>
</dbReference>
<keyword evidence="6 8" id="KW-0378">Hydrolase</keyword>
<evidence type="ECO:0000256" key="4">
    <source>
        <dbReference type="ARBA" id="ARBA00022485"/>
    </source>
</evidence>
<keyword evidence="4" id="KW-0479">Metal-binding</keyword>
<protein>
    <submittedName>
        <fullName evidence="8">Exonuclease V a 5' deoxyribonuclease-domain-containing protein</fullName>
    </submittedName>
</protein>
<dbReference type="OrthoDB" id="354769at2759"/>
<feature type="region of interest" description="Disordered" evidence="7">
    <location>
        <begin position="1"/>
        <end position="21"/>
    </location>
</feature>
<dbReference type="GO" id="GO:0051539">
    <property type="term" value="F:4 iron, 4 sulfur cluster binding"/>
    <property type="evidence" value="ECO:0007669"/>
    <property type="project" value="UniProtKB-KW"/>
</dbReference>
<evidence type="ECO:0000256" key="7">
    <source>
        <dbReference type="SAM" id="MobiDB-lite"/>
    </source>
</evidence>
<dbReference type="GO" id="GO:0036297">
    <property type="term" value="P:interstrand cross-link repair"/>
    <property type="evidence" value="ECO:0007669"/>
    <property type="project" value="TreeGrafter"/>
</dbReference>
<dbReference type="Proteomes" id="UP000758603">
    <property type="component" value="Unassembled WGS sequence"/>
</dbReference>
<evidence type="ECO:0000313" key="8">
    <source>
        <dbReference type="EMBL" id="KAH6659140.1"/>
    </source>
</evidence>
<comment type="caution">
    <text evidence="8">The sequence shown here is derived from an EMBL/GenBank/DDBJ whole genome shotgun (WGS) entry which is preliminary data.</text>
</comment>
<dbReference type="RefSeq" id="XP_045963271.1">
    <property type="nucleotide sequence ID" value="XM_046099048.1"/>
</dbReference>
<comment type="cofactor">
    <cofactor evidence="1">
        <name>[4Fe-4S] cluster</name>
        <dbReference type="ChEBI" id="CHEBI:49883"/>
    </cofactor>
</comment>
<keyword evidence="5" id="KW-0540">Nuclease</keyword>
<dbReference type="GO" id="GO:0005739">
    <property type="term" value="C:mitochondrion"/>
    <property type="evidence" value="ECO:0007669"/>
    <property type="project" value="TreeGrafter"/>
</dbReference>
<keyword evidence="9" id="KW-1185">Reference proteome</keyword>
<comment type="similarity">
    <text evidence="2">Belongs to the EXO5 family.</text>
</comment>
<keyword evidence="4" id="KW-0408">Iron</keyword>
<dbReference type="EMBL" id="JAGPXC010000001">
    <property type="protein sequence ID" value="KAH6659140.1"/>
    <property type="molecule type" value="Genomic_DNA"/>
</dbReference>